<feature type="region of interest" description="Disordered" evidence="10">
    <location>
        <begin position="724"/>
        <end position="744"/>
    </location>
</feature>
<dbReference type="OrthoDB" id="6422541at2759"/>
<gene>
    <name evidence="11" type="primary">Myt1l</name>
    <name evidence="11" type="ORF">TNCT_545811</name>
</gene>
<dbReference type="PANTHER" id="PTHR10816:SF15">
    <property type="entry name" value="MYELIN TRANSCRIPTION FACTOR 1-LIKE PROTEIN"/>
    <property type="match status" value="1"/>
</dbReference>
<keyword evidence="3" id="KW-0479">Metal-binding</keyword>
<dbReference type="Proteomes" id="UP000887116">
    <property type="component" value="Unassembled WGS sequence"/>
</dbReference>
<dbReference type="Pfam" id="PF01530">
    <property type="entry name" value="zf-C2HC"/>
    <property type="match status" value="5"/>
</dbReference>
<dbReference type="PROSITE" id="PS51802">
    <property type="entry name" value="ZF_CCHHC"/>
    <property type="match status" value="5"/>
</dbReference>
<evidence type="ECO:0000256" key="8">
    <source>
        <dbReference type="ARBA" id="ARBA00023163"/>
    </source>
</evidence>
<dbReference type="AlphaFoldDB" id="A0A8X6LSZ1"/>
<feature type="region of interest" description="Disordered" evidence="10">
    <location>
        <begin position="555"/>
        <end position="581"/>
    </location>
</feature>
<comment type="caution">
    <text evidence="11">The sequence shown here is derived from an EMBL/GenBank/DDBJ whole genome shotgun (WGS) entry which is preliminary data.</text>
</comment>
<dbReference type="FunFam" id="4.10.320.30:FF:000001">
    <property type="entry name" value="Myelin transcription factor 1-like, a"/>
    <property type="match status" value="5"/>
</dbReference>
<feature type="region of interest" description="Disordered" evidence="10">
    <location>
        <begin position="235"/>
        <end position="255"/>
    </location>
</feature>
<keyword evidence="12" id="KW-1185">Reference proteome</keyword>
<keyword evidence="8" id="KW-0804">Transcription</keyword>
<feature type="region of interest" description="Disordered" evidence="10">
    <location>
        <begin position="287"/>
        <end position="449"/>
    </location>
</feature>
<evidence type="ECO:0000256" key="5">
    <source>
        <dbReference type="ARBA" id="ARBA00022771"/>
    </source>
</evidence>
<reference evidence="11" key="1">
    <citation type="submission" date="2020-07" db="EMBL/GenBank/DDBJ databases">
        <title>Multicomponent nature underlies the extraordinary mechanical properties of spider dragline silk.</title>
        <authorList>
            <person name="Kono N."/>
            <person name="Nakamura H."/>
            <person name="Mori M."/>
            <person name="Yoshida Y."/>
            <person name="Ohtoshi R."/>
            <person name="Malay A.D."/>
            <person name="Moran D.A.P."/>
            <person name="Tomita M."/>
            <person name="Numata K."/>
            <person name="Arakawa K."/>
        </authorList>
    </citation>
    <scope>NUCLEOTIDE SEQUENCE</scope>
</reference>
<protein>
    <submittedName>
        <fullName evidence="11">Myelin transcription factor 1-like protein</fullName>
    </submittedName>
</protein>
<evidence type="ECO:0000256" key="6">
    <source>
        <dbReference type="ARBA" id="ARBA00022833"/>
    </source>
</evidence>
<accession>A0A8X6LSZ1</accession>
<sequence length="827" mass="91738">MGKYNEKNLLFFSEECANIQSLVESDGFSMQTDAYSREPPQMHDMKPNMHDLRHLSHQQQPPPPPQSYCRMDDGYGGDYFPPYGCPPASPASRRYLLLDNKLQEPVKRPMSFDDHLLPLPEDDHPLVIDEGRQQHRYGGLEDEEDSNSLQSCSQQSGSTPHYSNSCCEMMPSPHSDMGDGRRMLECQQSSPQDPSLRDGKCPTPGCNGSGHVTGLYSHHRSLSGCPIAAMEKMVQKEQRATPKPSPPVGQIPSGPSSPDCVMRTLCYVKHTDMPDYRYPMYGQPVRSPMDKYGRPQTPDYNSYDSQRFYGRPMVPKIKSESPDGQNMLNKPNMPLPQVCGGGQRNSVVVSSKQIYSPPPPPTNDSEQTEPVDFSTGHDDRVPGPHLLPNAAPSPSPRSPATGRSPLDASPHCPTQHVPYPQSPLGPPPPADRIQHHHLMPSPPEYVPEKCMPPKIKSRGREGRELIHCPTPGCDGMGHISGNYATHRSLSGCPHADRSQIQAQHQELKPNLCYNEKPSGQWYRYPSSQHDKSMSPILRCPTPGCDGSGHVTGNYSSHRSLSGCPRANKPKKMVNRDEKNDPEPLRCPIPGCDGSGHVTGKFQSHRSASGCPIANRSKVRHETVPREPRPVKVEGVSCPTPGCDGSGHANGTFLTHRSLSGCPRAAQAVRKAKAATDEDNVPVKHQSAAGVEDLSNIRALEEEIMELQEYNARVESEMFQLRTDITQMGPPPRPTDRESPLSTAPKTNQLSEYYESLRNNFINLLDHVRLPNFEEKPTPDNFDTYLNRLQSLCADNSKEEDRNIFSSVKQAMQDFSAPVQQTNGWVRS</sequence>
<evidence type="ECO:0000313" key="11">
    <source>
        <dbReference type="EMBL" id="GFR20890.1"/>
    </source>
</evidence>
<keyword evidence="5" id="KW-0863">Zinc-finger</keyword>
<keyword evidence="6" id="KW-0862">Zinc</keyword>
<dbReference type="GO" id="GO:0000981">
    <property type="term" value="F:DNA-binding transcription factor activity, RNA polymerase II-specific"/>
    <property type="evidence" value="ECO:0007669"/>
    <property type="project" value="TreeGrafter"/>
</dbReference>
<keyword evidence="7" id="KW-0805">Transcription regulation</keyword>
<comment type="subcellular location">
    <subcellularLocation>
        <location evidence="1">Nucleus</location>
    </subcellularLocation>
</comment>
<evidence type="ECO:0000256" key="7">
    <source>
        <dbReference type="ARBA" id="ARBA00023015"/>
    </source>
</evidence>
<dbReference type="SUPFAM" id="SSF103637">
    <property type="entry name" value="CCHHC domain"/>
    <property type="match status" value="5"/>
</dbReference>
<evidence type="ECO:0000256" key="4">
    <source>
        <dbReference type="ARBA" id="ARBA00022737"/>
    </source>
</evidence>
<evidence type="ECO:0000256" key="3">
    <source>
        <dbReference type="ARBA" id="ARBA00022723"/>
    </source>
</evidence>
<dbReference type="EMBL" id="BMAO01008104">
    <property type="protein sequence ID" value="GFR20890.1"/>
    <property type="molecule type" value="Genomic_DNA"/>
</dbReference>
<evidence type="ECO:0000256" key="10">
    <source>
        <dbReference type="SAM" id="MobiDB-lite"/>
    </source>
</evidence>
<feature type="region of interest" description="Disordered" evidence="10">
    <location>
        <begin position="163"/>
        <end position="202"/>
    </location>
</feature>
<dbReference type="GO" id="GO:0005634">
    <property type="term" value="C:nucleus"/>
    <property type="evidence" value="ECO:0007669"/>
    <property type="project" value="UniProtKB-SubCell"/>
</dbReference>
<evidence type="ECO:0000256" key="2">
    <source>
        <dbReference type="ARBA" id="ARBA00010194"/>
    </source>
</evidence>
<organism evidence="11 12">
    <name type="scientific">Trichonephila clavata</name>
    <name type="common">Joro spider</name>
    <name type="synonym">Nephila clavata</name>
    <dbReference type="NCBI Taxonomy" id="2740835"/>
    <lineage>
        <taxon>Eukaryota</taxon>
        <taxon>Metazoa</taxon>
        <taxon>Ecdysozoa</taxon>
        <taxon>Arthropoda</taxon>
        <taxon>Chelicerata</taxon>
        <taxon>Arachnida</taxon>
        <taxon>Araneae</taxon>
        <taxon>Araneomorphae</taxon>
        <taxon>Entelegynae</taxon>
        <taxon>Araneoidea</taxon>
        <taxon>Nephilidae</taxon>
        <taxon>Trichonephila</taxon>
    </lineage>
</organism>
<feature type="compositionally biased region" description="Polar residues" evidence="10">
    <location>
        <begin position="344"/>
        <end position="354"/>
    </location>
</feature>
<dbReference type="GO" id="GO:0008270">
    <property type="term" value="F:zinc ion binding"/>
    <property type="evidence" value="ECO:0007669"/>
    <property type="project" value="UniProtKB-KW"/>
</dbReference>
<dbReference type="Gene3D" id="4.10.320.30">
    <property type="match status" value="5"/>
</dbReference>
<keyword evidence="9" id="KW-0539">Nucleus</keyword>
<dbReference type="InterPro" id="IPR002515">
    <property type="entry name" value="Znf_C2H2C"/>
</dbReference>
<name>A0A8X6LSZ1_TRICU</name>
<dbReference type="PANTHER" id="PTHR10816">
    <property type="entry name" value="MYELIN TRANSCRIPTION FACTOR 1-RELATED"/>
    <property type="match status" value="1"/>
</dbReference>
<proteinExistence type="inferred from homology"/>
<feature type="compositionally biased region" description="Pro residues" evidence="10">
    <location>
        <begin position="420"/>
        <end position="430"/>
    </location>
</feature>
<comment type="similarity">
    <text evidence="2">Belongs to the MYT1 family.</text>
</comment>
<evidence type="ECO:0000313" key="12">
    <source>
        <dbReference type="Proteomes" id="UP000887116"/>
    </source>
</evidence>
<keyword evidence="4" id="KW-0677">Repeat</keyword>
<dbReference type="InterPro" id="IPR036060">
    <property type="entry name" value="Znf_C2H2C_sf"/>
</dbReference>
<dbReference type="GO" id="GO:0007399">
    <property type="term" value="P:nervous system development"/>
    <property type="evidence" value="ECO:0007669"/>
    <property type="project" value="UniProtKB-KW"/>
</dbReference>
<evidence type="ECO:0000256" key="9">
    <source>
        <dbReference type="ARBA" id="ARBA00023242"/>
    </source>
</evidence>
<dbReference type="GO" id="GO:0000978">
    <property type="term" value="F:RNA polymerase II cis-regulatory region sequence-specific DNA binding"/>
    <property type="evidence" value="ECO:0007669"/>
    <property type="project" value="TreeGrafter"/>
</dbReference>
<evidence type="ECO:0000256" key="1">
    <source>
        <dbReference type="ARBA" id="ARBA00004123"/>
    </source>
</evidence>